<organism evidence="5 6">
    <name type="scientific">Chelonoidis abingdonii</name>
    <name type="common">Abingdon island giant tortoise</name>
    <name type="synonym">Testudo abingdonii</name>
    <dbReference type="NCBI Taxonomy" id="106734"/>
    <lineage>
        <taxon>Eukaryota</taxon>
        <taxon>Metazoa</taxon>
        <taxon>Chordata</taxon>
        <taxon>Craniata</taxon>
        <taxon>Vertebrata</taxon>
        <taxon>Euteleostomi</taxon>
        <taxon>Archelosauria</taxon>
        <taxon>Testudinata</taxon>
        <taxon>Testudines</taxon>
        <taxon>Cryptodira</taxon>
        <taxon>Durocryptodira</taxon>
        <taxon>Testudinoidea</taxon>
        <taxon>Testudinidae</taxon>
        <taxon>Chelonoidis</taxon>
    </lineage>
</organism>
<dbReference type="GO" id="GO:0017148">
    <property type="term" value="P:negative regulation of translation"/>
    <property type="evidence" value="ECO:0007669"/>
    <property type="project" value="TreeGrafter"/>
</dbReference>
<keyword evidence="2" id="KW-0539">Nucleus</keyword>
<dbReference type="GO" id="GO:0006402">
    <property type="term" value="P:mRNA catabolic process"/>
    <property type="evidence" value="ECO:0007669"/>
    <property type="project" value="TreeGrafter"/>
</dbReference>
<dbReference type="InterPro" id="IPR011990">
    <property type="entry name" value="TPR-like_helical_dom_sf"/>
</dbReference>
<evidence type="ECO:0000256" key="3">
    <source>
        <dbReference type="SAM" id="Coils"/>
    </source>
</evidence>
<keyword evidence="2" id="KW-0810">Translation regulation</keyword>
<keyword evidence="2" id="KW-0804">Transcription</keyword>
<reference evidence="5" key="1">
    <citation type="submission" date="2025-08" db="UniProtKB">
        <authorList>
            <consortium name="Ensembl"/>
        </authorList>
    </citation>
    <scope>IDENTIFICATION</scope>
</reference>
<comment type="similarity">
    <text evidence="1 2">Belongs to the CNOT10 family.</text>
</comment>
<dbReference type="PANTHER" id="PTHR12979:SF5">
    <property type="entry name" value="CCR4-NOT TRANSCRIPTION COMPLEX SUBUNIT 10"/>
    <property type="match status" value="1"/>
</dbReference>
<dbReference type="InterPro" id="IPR039740">
    <property type="entry name" value="CNOT10"/>
</dbReference>
<keyword evidence="2" id="KW-0943">RNA-mediated gene silencing</keyword>
<feature type="region of interest" description="Disordered" evidence="4">
    <location>
        <begin position="528"/>
        <end position="554"/>
    </location>
</feature>
<dbReference type="Ensembl" id="ENSCABT00000024883.1">
    <property type="protein sequence ID" value="ENSCABP00000022716.1"/>
    <property type="gene ID" value="ENSCABG00000015997.1"/>
</dbReference>
<dbReference type="GO" id="GO:0005634">
    <property type="term" value="C:nucleus"/>
    <property type="evidence" value="ECO:0007669"/>
    <property type="project" value="UniProtKB-SubCell"/>
</dbReference>
<evidence type="ECO:0000313" key="5">
    <source>
        <dbReference type="Ensembl" id="ENSCABP00000022716.1"/>
    </source>
</evidence>
<proteinExistence type="inferred from homology"/>
<gene>
    <name evidence="5" type="primary">CNOT10</name>
</gene>
<comment type="subcellular location">
    <subcellularLocation>
        <location evidence="2">Cytoplasm</location>
    </subcellularLocation>
    <subcellularLocation>
        <location evidence="2">Nucleus</location>
    </subcellularLocation>
</comment>
<dbReference type="AlphaFoldDB" id="A0A8C0HI05"/>
<reference evidence="5" key="2">
    <citation type="submission" date="2025-09" db="UniProtKB">
        <authorList>
            <consortium name="Ensembl"/>
        </authorList>
    </citation>
    <scope>IDENTIFICATION</scope>
</reference>
<evidence type="ECO:0000256" key="4">
    <source>
        <dbReference type="SAM" id="MobiDB-lite"/>
    </source>
</evidence>
<dbReference type="PANTHER" id="PTHR12979">
    <property type="entry name" value="CCR4-NOT TRANSCRIPTION COMPLEX SUBUNIT 10"/>
    <property type="match status" value="1"/>
</dbReference>
<accession>A0A8C0HI05</accession>
<dbReference type="GO" id="GO:0005829">
    <property type="term" value="C:cytosol"/>
    <property type="evidence" value="ECO:0007669"/>
    <property type="project" value="UniProtKB-ARBA"/>
</dbReference>
<dbReference type="GO" id="GO:0030014">
    <property type="term" value="C:CCR4-NOT complex"/>
    <property type="evidence" value="ECO:0007669"/>
    <property type="project" value="UniProtKB-UniRule"/>
</dbReference>
<keyword evidence="2" id="KW-0963">Cytoplasm</keyword>
<sequence>ITDQEKELSSSALQAFIAENYDACLQHLSSLQEINKDDYKITLNTAVAEFCKSNQTTTDNLKQTLNQLKNQVHSAVEEMDGLDDVENSMLYYNQAVILYHLRQYTEAISVGEKLYQFIEPFEEKFAQAVCFLLVDLYLLTYQAERALHLLSVLEKMIFQGNNNKNGKNNEIGNNTNKESSNHRAESGALIEAAKSKIHQYKVRAYIQMKSLKACKREIKSVMNTAGNSAPSLFLKSNFEYLRGNYRKAVKLLNSSNIAEHPGFMKTGECLRCMFWNNLGCIHFAMGKHNLGIFYFKKALQENDNACAQLGTGSTDPGKKFSGRPMCTLLTNKRYELLYNCGIQLLHIGRPLAAFECLIEAVQVYHSNPRLWLRLAECCIAANKGTSEQETKGLPSKKGIVQSIVGQGYHRKIVLASQSIQNVVYNSKSHEGDKFIPAPPSSPLRKQELENLRCSILACSAYVALALGDNLMALNHADKLLQQPKLSGSLKFLGHLYAAEALISLDRISDAITHLNPENVTDVYLGISSNEQDQGSDKGENEVMESSGKQTPQCYPSSVTSARTMMLFNLGSAYCLRSEYDKARKCLHQAASLIHPKEIPPEAILLAVYLELQNGNTQLALQIIKRNQLLPSVKTHTDMRKKPIFQPVHPIQPIQMPAFTTVQRK</sequence>
<dbReference type="Pfam" id="PF13181">
    <property type="entry name" value="TPR_8"/>
    <property type="match status" value="1"/>
</dbReference>
<name>A0A8C0HI05_CHEAB</name>
<dbReference type="GeneTree" id="ENSGT00390000001827"/>
<dbReference type="SMART" id="SM00028">
    <property type="entry name" value="TPR"/>
    <property type="match status" value="5"/>
</dbReference>
<dbReference type="GO" id="GO:0031047">
    <property type="term" value="P:regulatory ncRNA-mediated gene silencing"/>
    <property type="evidence" value="ECO:0007669"/>
    <property type="project" value="UniProtKB-UniRule"/>
</dbReference>
<evidence type="ECO:0000256" key="1">
    <source>
        <dbReference type="ARBA" id="ARBA00010080"/>
    </source>
</evidence>
<comment type="function">
    <text evidence="2">Component of the CCR4-NOT complex which is one of the major cellular mRNA deadenylases and is linked to various cellular processes including bulk mRNA degradation, miRNA-mediated repression, translational repression during translational initiation and general transcription regulation.</text>
</comment>
<dbReference type="Proteomes" id="UP000694404">
    <property type="component" value="Unplaced"/>
</dbReference>
<dbReference type="SUPFAM" id="SSF48452">
    <property type="entry name" value="TPR-like"/>
    <property type="match status" value="3"/>
</dbReference>
<evidence type="ECO:0000313" key="6">
    <source>
        <dbReference type="Proteomes" id="UP000694404"/>
    </source>
</evidence>
<dbReference type="Gene3D" id="1.25.40.10">
    <property type="entry name" value="Tetratricopeptide repeat domain"/>
    <property type="match status" value="2"/>
</dbReference>
<feature type="coiled-coil region" evidence="3">
    <location>
        <begin position="51"/>
        <end position="85"/>
    </location>
</feature>
<protein>
    <recommendedName>
        <fullName evidence="2">CCR4-NOT transcription complex subunit 10</fullName>
    </recommendedName>
</protein>
<dbReference type="InterPro" id="IPR019734">
    <property type="entry name" value="TPR_rpt"/>
</dbReference>
<keyword evidence="2" id="KW-0805">Transcription regulation</keyword>
<evidence type="ECO:0000256" key="2">
    <source>
        <dbReference type="RuleBase" id="RU367083"/>
    </source>
</evidence>
<keyword evidence="6" id="KW-1185">Reference proteome</keyword>
<keyword evidence="3" id="KW-0175">Coiled coil</keyword>
<dbReference type="FunFam" id="1.25.40.10:FF:000092">
    <property type="entry name" value="CCR4-NOT transcription complex subunit 10 isoform X1"/>
    <property type="match status" value="1"/>
</dbReference>